<dbReference type="AlphaFoldDB" id="A0A2A3JXZ8"/>
<evidence type="ECO:0000313" key="3">
    <source>
        <dbReference type="Proteomes" id="UP000217448"/>
    </source>
</evidence>
<name>A0A2A3JXZ8_9RHOB</name>
<reference evidence="1" key="3">
    <citation type="submission" date="2024-05" db="EMBL/GenBank/DDBJ databases">
        <title>Yangia mangrovi SAOS 153D genome.</title>
        <authorList>
            <person name="Verma A."/>
            <person name="Pal Y."/>
            <person name="Sundharam S."/>
            <person name="Bisht B."/>
            <person name="Srinivasan K."/>
        </authorList>
    </citation>
    <scope>NUCLEOTIDE SEQUENCE</scope>
    <source>
        <strain evidence="1">SAOS 153D</strain>
    </source>
</reference>
<reference evidence="2" key="1">
    <citation type="submission" date="2017-09" db="EMBL/GenBank/DDBJ databases">
        <title>Yangia sp. SAOS 153D whole genome sequencing.</title>
        <authorList>
            <person name="Verma A."/>
            <person name="Krishnamurthi S."/>
        </authorList>
    </citation>
    <scope>NUCLEOTIDE SEQUENCE [LARGE SCALE GENOMIC DNA]</scope>
    <source>
        <strain evidence="2">SAOS 153D</strain>
    </source>
</reference>
<accession>A0A2A3JXZ8</accession>
<reference evidence="3" key="2">
    <citation type="submission" date="2023-07" db="EMBL/GenBank/DDBJ databases">
        <title>Yangia mangrovi SAOS 153D genome.</title>
        <authorList>
            <person name="Verma A."/>
            <person name="Pal Y."/>
            <person name="Sundharam S."/>
            <person name="Bisht B."/>
            <person name="Srinivasan K."/>
        </authorList>
    </citation>
    <scope>NUCLEOTIDE SEQUENCE [LARGE SCALE GENOMIC DNA]</scope>
    <source>
        <strain evidence="3">SAOS 153D</strain>
    </source>
</reference>
<dbReference type="InterPro" id="IPR010235">
    <property type="entry name" value="HepT"/>
</dbReference>
<dbReference type="NCBIfam" id="TIGR01987">
    <property type="entry name" value="HI0074"/>
    <property type="match status" value="1"/>
</dbReference>
<evidence type="ECO:0000313" key="1">
    <source>
        <dbReference type="EMBL" id="MCT4372561.1"/>
    </source>
</evidence>
<dbReference type="EMBL" id="NTHN01000077">
    <property type="protein sequence ID" value="PBD20061.1"/>
    <property type="molecule type" value="Genomic_DNA"/>
</dbReference>
<protein>
    <submittedName>
        <fullName evidence="1 2">Nucleotidyltransferase</fullName>
    </submittedName>
</protein>
<proteinExistence type="predicted"/>
<keyword evidence="3" id="KW-1185">Reference proteome</keyword>
<dbReference type="OrthoDB" id="9810452at2"/>
<organism evidence="2">
    <name type="scientific">Alloyangia mangrovi</name>
    <dbReference type="NCBI Taxonomy" id="1779329"/>
    <lineage>
        <taxon>Bacteria</taxon>
        <taxon>Pseudomonadati</taxon>
        <taxon>Pseudomonadota</taxon>
        <taxon>Alphaproteobacteria</taxon>
        <taxon>Rhodobacterales</taxon>
        <taxon>Roseobacteraceae</taxon>
        <taxon>Alloyangia</taxon>
    </lineage>
</organism>
<dbReference type="SUPFAM" id="SSF81593">
    <property type="entry name" value="Nucleotidyltransferase substrate binding subunit/domain"/>
    <property type="match status" value="1"/>
</dbReference>
<sequence>MKLELSSFEKALASLQEALAEYDRTQSQFVKDACIQRFEYTYELAHKLLKRQLEAMSPNPSEIDQMSFPDMIRSGAERGLLANGWDEWRRFREARNATSHAYNEKKANEVFERIPAFRDEAAILLKRLQERSAE</sequence>
<dbReference type="RefSeq" id="WP_095881456.1">
    <property type="nucleotide sequence ID" value="NZ_NTHN02000049.1"/>
</dbReference>
<comment type="caution">
    <text evidence="2">The sequence shown here is derived from an EMBL/GenBank/DDBJ whole genome shotgun (WGS) entry which is preliminary data.</text>
</comment>
<dbReference type="Pfam" id="PF08780">
    <property type="entry name" value="NTase_sub_bind"/>
    <property type="match status" value="1"/>
</dbReference>
<evidence type="ECO:0000313" key="2">
    <source>
        <dbReference type="EMBL" id="PBD20061.1"/>
    </source>
</evidence>
<dbReference type="EMBL" id="NTHN02000049">
    <property type="protein sequence ID" value="MCT4372561.1"/>
    <property type="molecule type" value="Genomic_DNA"/>
</dbReference>
<dbReference type="Proteomes" id="UP000217448">
    <property type="component" value="Unassembled WGS sequence"/>
</dbReference>
<dbReference type="Gene3D" id="1.20.120.330">
    <property type="entry name" value="Nucleotidyltransferases domain 2"/>
    <property type="match status" value="1"/>
</dbReference>
<gene>
    <name evidence="1" type="ORF">CLG85_020505</name>
    <name evidence="2" type="ORF">CLG85_06090</name>
</gene>